<dbReference type="EMBL" id="LIAE01007753">
    <property type="protein sequence ID" value="PAV77159.1"/>
    <property type="molecule type" value="Genomic_DNA"/>
</dbReference>
<feature type="compositionally biased region" description="Basic and acidic residues" evidence="2">
    <location>
        <begin position="27"/>
        <end position="57"/>
    </location>
</feature>
<name>A0A2A2KTB2_9BILA</name>
<feature type="compositionally biased region" description="Polar residues" evidence="2">
    <location>
        <begin position="1"/>
        <end position="10"/>
    </location>
</feature>
<evidence type="ECO:0000313" key="4">
    <source>
        <dbReference type="Proteomes" id="UP000218231"/>
    </source>
</evidence>
<evidence type="ECO:0000256" key="2">
    <source>
        <dbReference type="SAM" id="MobiDB-lite"/>
    </source>
</evidence>
<comment type="caution">
    <text evidence="3">The sequence shown here is derived from an EMBL/GenBank/DDBJ whole genome shotgun (WGS) entry which is preliminary data.</text>
</comment>
<feature type="region of interest" description="Disordered" evidence="2">
    <location>
        <begin position="1"/>
        <end position="61"/>
    </location>
</feature>
<evidence type="ECO:0000256" key="1">
    <source>
        <dbReference type="SAM" id="Coils"/>
    </source>
</evidence>
<evidence type="ECO:0000313" key="3">
    <source>
        <dbReference type="EMBL" id="PAV77159.1"/>
    </source>
</evidence>
<proteinExistence type="predicted"/>
<sequence>MKRTSSQSPKSPMDDQPKRKNLGTLTPEEKREYRRAQNRIDQRRRAEKVKSRADSLRNKARQKHKAIEQKISQVDQHIEHLQRYLKEVRGYVTIPSIQEKNLLIFKELSSTTPITKSEKATIMENTQKIDSIIEKISVMEAKEEKPKFSENNDDIASEISFTPARYVKTDELMKMPAWKRCRVRRQMEEQKLENACDQLDKKCEKIDKVIQAYEAKIYLLLKESVSALRQIAQIISRLRNRAQIPETRAKTLDYDLDDMTKTIDVLETHAQLRASTTKSMADCLLPLQI</sequence>
<accession>A0A2A2KTB2</accession>
<protein>
    <submittedName>
        <fullName evidence="3">Uncharacterized protein</fullName>
    </submittedName>
</protein>
<keyword evidence="4" id="KW-1185">Reference proteome</keyword>
<keyword evidence="1" id="KW-0175">Coiled coil</keyword>
<reference evidence="3 4" key="1">
    <citation type="journal article" date="2017" name="Curr. Biol.">
        <title>Genome architecture and evolution of a unichromosomal asexual nematode.</title>
        <authorList>
            <person name="Fradin H."/>
            <person name="Zegar C."/>
            <person name="Gutwein M."/>
            <person name="Lucas J."/>
            <person name="Kovtun M."/>
            <person name="Corcoran D."/>
            <person name="Baugh L.R."/>
            <person name="Kiontke K."/>
            <person name="Gunsalus K."/>
            <person name="Fitch D.H."/>
            <person name="Piano F."/>
        </authorList>
    </citation>
    <scope>NUCLEOTIDE SEQUENCE [LARGE SCALE GENOMIC DNA]</scope>
    <source>
        <strain evidence="3">PF1309</strain>
    </source>
</reference>
<organism evidence="3 4">
    <name type="scientific">Diploscapter pachys</name>
    <dbReference type="NCBI Taxonomy" id="2018661"/>
    <lineage>
        <taxon>Eukaryota</taxon>
        <taxon>Metazoa</taxon>
        <taxon>Ecdysozoa</taxon>
        <taxon>Nematoda</taxon>
        <taxon>Chromadorea</taxon>
        <taxon>Rhabditida</taxon>
        <taxon>Rhabditina</taxon>
        <taxon>Rhabditomorpha</taxon>
        <taxon>Rhabditoidea</taxon>
        <taxon>Rhabditidae</taxon>
        <taxon>Diploscapter</taxon>
    </lineage>
</organism>
<gene>
    <name evidence="3" type="ORF">WR25_14081</name>
</gene>
<dbReference type="AlphaFoldDB" id="A0A2A2KTB2"/>
<dbReference type="Proteomes" id="UP000218231">
    <property type="component" value="Unassembled WGS sequence"/>
</dbReference>
<feature type="coiled-coil region" evidence="1">
    <location>
        <begin position="189"/>
        <end position="216"/>
    </location>
</feature>